<sequence length="67" mass="7594">MSNLFFKLRITLLLHAGLLFSIQSPEPDSVGIQEIDNVRVFDLVLGKIKNEVEFEGLTDSSIYRRVA</sequence>
<dbReference type="AlphaFoldDB" id="M6V363"/>
<proteinExistence type="predicted"/>
<evidence type="ECO:0000313" key="2">
    <source>
        <dbReference type="Proteomes" id="UP000012160"/>
    </source>
</evidence>
<dbReference type="EMBL" id="AHOQ02000046">
    <property type="protein sequence ID" value="EMO43948.1"/>
    <property type="molecule type" value="Genomic_DNA"/>
</dbReference>
<comment type="caution">
    <text evidence="1">The sequence shown here is derived from an EMBL/GenBank/DDBJ whole genome shotgun (WGS) entry which is preliminary data.</text>
</comment>
<evidence type="ECO:0000313" key="1">
    <source>
        <dbReference type="EMBL" id="EMO43948.1"/>
    </source>
</evidence>
<dbReference type="Proteomes" id="UP000012160">
    <property type="component" value="Unassembled WGS sequence"/>
</dbReference>
<reference evidence="1 2" key="1">
    <citation type="submission" date="2013-01" db="EMBL/GenBank/DDBJ databases">
        <authorList>
            <person name="Harkins D.M."/>
            <person name="Durkin A.S."/>
            <person name="Brinkac L.M."/>
            <person name="Haft D.H."/>
            <person name="Selengut J.D."/>
            <person name="Sanka R."/>
            <person name="DePew J."/>
            <person name="Purushe J."/>
            <person name="Matthias M.A."/>
            <person name="Vinetz J.M."/>
            <person name="Sutton G.G."/>
            <person name="Nierman W.C."/>
            <person name="Fouts D.E."/>
        </authorList>
    </citation>
    <scope>NUCLEOTIDE SEQUENCE [LARGE SCALE GENOMIC DNA]</scope>
    <source>
        <strain evidence="1 2">ZUN179</strain>
    </source>
</reference>
<gene>
    <name evidence="1" type="ORF">LEP1GSC187_2764</name>
</gene>
<protein>
    <submittedName>
        <fullName evidence="1">Uncharacterized protein</fullName>
    </submittedName>
</protein>
<name>M6V363_9LEPT</name>
<organism evidence="1 2">
    <name type="scientific">Leptospira santarosai str. ZUN179</name>
    <dbReference type="NCBI Taxonomy" id="1049985"/>
    <lineage>
        <taxon>Bacteria</taxon>
        <taxon>Pseudomonadati</taxon>
        <taxon>Spirochaetota</taxon>
        <taxon>Spirochaetia</taxon>
        <taxon>Leptospirales</taxon>
        <taxon>Leptospiraceae</taxon>
        <taxon>Leptospira</taxon>
    </lineage>
</organism>
<accession>M6V363</accession>